<gene>
    <name evidence="3 6" type="primary">purU</name>
    <name evidence="6" type="ORF">C4617_05370</name>
</gene>
<comment type="pathway">
    <text evidence="3">Purine metabolism; IMP biosynthesis via de novo pathway; formate from 10-formyl-5,6,7,8-tetrahydrofolate: step 1/1.</text>
</comment>
<comment type="caution">
    <text evidence="6">The sequence shown here is derived from an EMBL/GenBank/DDBJ whole genome shotgun (WGS) entry which is preliminary data.</text>
</comment>
<dbReference type="Pfam" id="PF00551">
    <property type="entry name" value="Formyl_trans_N"/>
    <property type="match status" value="1"/>
</dbReference>
<dbReference type="PIRSF" id="PIRSF036480">
    <property type="entry name" value="FormyFH4_hydr"/>
    <property type="match status" value="1"/>
</dbReference>
<keyword evidence="1 3" id="KW-0554">One-carbon metabolism</keyword>
<dbReference type="InterPro" id="IPR002376">
    <property type="entry name" value="Formyl_transf_N"/>
</dbReference>
<dbReference type="CDD" id="cd04875">
    <property type="entry name" value="ACT_F4HF-DF"/>
    <property type="match status" value="1"/>
</dbReference>
<evidence type="ECO:0000313" key="6">
    <source>
        <dbReference type="EMBL" id="PTL86087.1"/>
    </source>
</evidence>
<dbReference type="PANTHER" id="PTHR42706">
    <property type="entry name" value="FORMYLTETRAHYDROFOLATE DEFORMYLASE"/>
    <property type="match status" value="1"/>
</dbReference>
<dbReference type="EC" id="3.5.1.10" evidence="3 4"/>
<dbReference type="PRINTS" id="PR01575">
    <property type="entry name" value="FFH4HYDRLASE"/>
</dbReference>
<keyword evidence="2 3" id="KW-0378">Hydrolase</keyword>
<dbReference type="CDD" id="cd08648">
    <property type="entry name" value="FMT_core_Formyl-FH4-Hydrolase_C"/>
    <property type="match status" value="1"/>
</dbReference>
<feature type="domain" description="Formyl transferase N-terminal" evidence="5">
    <location>
        <begin position="86"/>
        <end position="263"/>
    </location>
</feature>
<dbReference type="GO" id="GO:0008864">
    <property type="term" value="F:formyltetrahydrofolate deformylase activity"/>
    <property type="evidence" value="ECO:0007669"/>
    <property type="project" value="UniProtKB-UniRule"/>
</dbReference>
<evidence type="ECO:0000256" key="2">
    <source>
        <dbReference type="ARBA" id="ARBA00022801"/>
    </source>
</evidence>
<dbReference type="EMBL" id="PSQJ01000010">
    <property type="protein sequence ID" value="PTL86087.1"/>
    <property type="molecule type" value="Genomic_DNA"/>
</dbReference>
<reference evidence="7" key="1">
    <citation type="submission" date="2018-02" db="EMBL/GenBank/DDBJ databases">
        <title>Genome sequence of Candidatus Liberibacter europaeus.</title>
        <authorList>
            <person name="Frampton R.A."/>
            <person name="Thompson S.M."/>
            <person name="David C."/>
            <person name="Addison S.M."/>
            <person name="Smith G.R."/>
        </authorList>
    </citation>
    <scope>NUCLEOTIDE SEQUENCE [LARGE SCALE GENOMIC DNA]</scope>
</reference>
<dbReference type="SUPFAM" id="SSF55021">
    <property type="entry name" value="ACT-like"/>
    <property type="match status" value="1"/>
</dbReference>
<evidence type="ECO:0000313" key="7">
    <source>
        <dbReference type="Proteomes" id="UP000240811"/>
    </source>
</evidence>
<organism evidence="6 7">
    <name type="scientific">Candidatus Liberibacter europaeus</name>
    <dbReference type="NCBI Taxonomy" id="744859"/>
    <lineage>
        <taxon>Bacteria</taxon>
        <taxon>Pseudomonadati</taxon>
        <taxon>Pseudomonadota</taxon>
        <taxon>Alphaproteobacteria</taxon>
        <taxon>Hyphomicrobiales</taxon>
        <taxon>Rhizobiaceae</taxon>
        <taxon>Liberibacter</taxon>
    </lineage>
</organism>
<feature type="active site" evidence="3">
    <location>
        <position position="226"/>
    </location>
</feature>
<dbReference type="Proteomes" id="UP000240811">
    <property type="component" value="Unassembled WGS sequence"/>
</dbReference>
<proteinExistence type="inferred from homology"/>
<dbReference type="HAMAP" id="MF_01927">
    <property type="entry name" value="PurU"/>
    <property type="match status" value="1"/>
</dbReference>
<dbReference type="InterPro" id="IPR036477">
    <property type="entry name" value="Formyl_transf_N_sf"/>
</dbReference>
<evidence type="ECO:0000256" key="4">
    <source>
        <dbReference type="NCBIfam" id="TIGR00655"/>
    </source>
</evidence>
<dbReference type="SUPFAM" id="SSF53328">
    <property type="entry name" value="Formyltransferase"/>
    <property type="match status" value="1"/>
</dbReference>
<evidence type="ECO:0000259" key="5">
    <source>
        <dbReference type="Pfam" id="PF00551"/>
    </source>
</evidence>
<comment type="catalytic activity">
    <reaction evidence="3">
        <text>(6R)-10-formyltetrahydrofolate + H2O = (6S)-5,6,7,8-tetrahydrofolate + formate + H(+)</text>
        <dbReference type="Rhea" id="RHEA:19833"/>
        <dbReference type="ChEBI" id="CHEBI:15377"/>
        <dbReference type="ChEBI" id="CHEBI:15378"/>
        <dbReference type="ChEBI" id="CHEBI:15740"/>
        <dbReference type="ChEBI" id="CHEBI:57453"/>
        <dbReference type="ChEBI" id="CHEBI:195366"/>
        <dbReference type="EC" id="3.5.1.10"/>
    </reaction>
</comment>
<dbReference type="NCBIfam" id="TIGR00655">
    <property type="entry name" value="PurU"/>
    <property type="match status" value="1"/>
</dbReference>
<dbReference type="InterPro" id="IPR045865">
    <property type="entry name" value="ACT-like_dom_sf"/>
</dbReference>
<comment type="similarity">
    <text evidence="3">Belongs to the PurU family.</text>
</comment>
<name>A0A2T4VWD8_9HYPH</name>
<dbReference type="UniPathway" id="UPA00074">
    <property type="reaction ID" value="UER00170"/>
</dbReference>
<dbReference type="InterPro" id="IPR004810">
    <property type="entry name" value="PurU"/>
</dbReference>
<dbReference type="InterPro" id="IPR044074">
    <property type="entry name" value="PurU_ACT"/>
</dbReference>
<keyword evidence="3" id="KW-0658">Purine biosynthesis</keyword>
<dbReference type="GO" id="GO:0006730">
    <property type="term" value="P:one-carbon metabolic process"/>
    <property type="evidence" value="ECO:0007669"/>
    <property type="project" value="UniProtKB-KW"/>
</dbReference>
<dbReference type="PANTHER" id="PTHR42706:SF1">
    <property type="entry name" value="FORMYLTETRAHYDROFOLATE DEFORMYLASE 2, MITOCHONDRIAL"/>
    <property type="match status" value="1"/>
</dbReference>
<accession>A0A2T4VWD8</accession>
<dbReference type="GO" id="GO:0006189">
    <property type="term" value="P:'de novo' IMP biosynthetic process"/>
    <property type="evidence" value="ECO:0007669"/>
    <property type="project" value="UniProtKB-UniRule"/>
</dbReference>
<sequence length="290" mass="32747">MFNYILSLTCPSNKEIISIVSGYLSEKECTILDLSQFDDLNTKKIFMRVNFTLGSNTCLKNVIADFKLISKTFSIEFSIRNTTESMNTIIMVSNLDHCLSDLLHRWHTGTLSINIVGVISNHPNHQKLVTDYDIPYYYIPITKNDKIDSEKKLIDIIETHNVKLIVLARYMQIISDKICQKMSGHIINIHHSFLPSFKGANPYKQAYDAGVKIIGATAHYVTRILDEGPIIEQGTARVTHVQNVADYIAIGRDVEKKVLADAIKAHTQHRVFINQGKTIVFPANSGEYSS</sequence>
<dbReference type="Gene3D" id="3.30.70.260">
    <property type="match status" value="1"/>
</dbReference>
<dbReference type="AlphaFoldDB" id="A0A2T4VWD8"/>
<evidence type="ECO:0000256" key="3">
    <source>
        <dbReference type="HAMAP-Rule" id="MF_01927"/>
    </source>
</evidence>
<evidence type="ECO:0000256" key="1">
    <source>
        <dbReference type="ARBA" id="ARBA00022563"/>
    </source>
</evidence>
<dbReference type="Gene3D" id="3.40.50.170">
    <property type="entry name" value="Formyl transferase, N-terminal domain"/>
    <property type="match status" value="1"/>
</dbReference>
<dbReference type="NCBIfam" id="NF004684">
    <property type="entry name" value="PRK06027.1"/>
    <property type="match status" value="1"/>
</dbReference>
<dbReference type="InterPro" id="IPR041729">
    <property type="entry name" value="Formyl-FH4-Hydrolase_C"/>
</dbReference>
<comment type="function">
    <text evidence="3">Catalyzes the hydrolysis of 10-formyltetrahydrofolate (formyl-FH4) to formate and tetrahydrofolate (FH4).</text>
</comment>
<protein>
    <recommendedName>
        <fullName evidence="3 4">Formyltetrahydrofolate deformylase</fullName>
        <ecNumber evidence="3 4">3.5.1.10</ecNumber>
    </recommendedName>
    <alternativeName>
        <fullName evidence="3">Formyl-FH(4) hydrolase</fullName>
    </alternativeName>
</protein>